<dbReference type="Proteomes" id="UP000320653">
    <property type="component" value="Unassembled WGS sequence"/>
</dbReference>
<dbReference type="Gene3D" id="3.40.50.150">
    <property type="entry name" value="Vaccinia Virus protein VP39"/>
    <property type="match status" value="1"/>
</dbReference>
<dbReference type="OrthoDB" id="9815644at2"/>
<evidence type="ECO:0000259" key="2">
    <source>
        <dbReference type="Pfam" id="PF08484"/>
    </source>
</evidence>
<accession>A0A561QCM0</accession>
<dbReference type="InterPro" id="IPR038576">
    <property type="entry name" value="Methyltransf_Zn-bd_dom_put_sf"/>
</dbReference>
<dbReference type="AlphaFoldDB" id="A0A561QCM0"/>
<evidence type="ECO:0000259" key="1">
    <source>
        <dbReference type="Pfam" id="PF08421"/>
    </source>
</evidence>
<comment type="caution">
    <text evidence="3">The sequence shown here is derived from an EMBL/GenBank/DDBJ whole genome shotgun (WGS) entry which is preliminary data.</text>
</comment>
<dbReference type="InterPro" id="IPR013630">
    <property type="entry name" value="Methyltransf_Zn-bd_dom_put"/>
</dbReference>
<keyword evidence="3" id="KW-0489">Methyltransferase</keyword>
<dbReference type="Pfam" id="PF08421">
    <property type="entry name" value="Methyltransf_13"/>
    <property type="match status" value="1"/>
</dbReference>
<organism evidence="3 4">
    <name type="scientific">Neorhizobium alkalisoli</name>
    <dbReference type="NCBI Taxonomy" id="528178"/>
    <lineage>
        <taxon>Bacteria</taxon>
        <taxon>Pseudomonadati</taxon>
        <taxon>Pseudomonadota</taxon>
        <taxon>Alphaproteobacteria</taxon>
        <taxon>Hyphomicrobiales</taxon>
        <taxon>Rhizobiaceae</taxon>
        <taxon>Rhizobium/Agrobacterium group</taxon>
        <taxon>Neorhizobium</taxon>
    </lineage>
</organism>
<evidence type="ECO:0000313" key="3">
    <source>
        <dbReference type="EMBL" id="TWF48093.1"/>
    </source>
</evidence>
<reference evidence="3 4" key="1">
    <citation type="submission" date="2019-06" db="EMBL/GenBank/DDBJ databases">
        <title>Sorghum-associated microbial communities from plants grown in Nebraska, USA.</title>
        <authorList>
            <person name="Schachtman D."/>
        </authorList>
    </citation>
    <scope>NUCLEOTIDE SEQUENCE [LARGE SCALE GENOMIC DNA]</scope>
    <source>
        <strain evidence="3 4">1225</strain>
    </source>
</reference>
<dbReference type="Pfam" id="PF13489">
    <property type="entry name" value="Methyltransf_23"/>
    <property type="match status" value="1"/>
</dbReference>
<keyword evidence="4" id="KW-1185">Reference proteome</keyword>
<dbReference type="RefSeq" id="WP_145641880.1">
    <property type="nucleotide sequence ID" value="NZ_VIWP01000009.1"/>
</dbReference>
<dbReference type="Gene3D" id="3.40.50.720">
    <property type="entry name" value="NAD(P)-binding Rossmann-like Domain"/>
    <property type="match status" value="1"/>
</dbReference>
<dbReference type="EMBL" id="VIWP01000009">
    <property type="protein sequence ID" value="TWF48093.1"/>
    <property type="molecule type" value="Genomic_DNA"/>
</dbReference>
<dbReference type="Gene3D" id="6.10.250.3100">
    <property type="match status" value="1"/>
</dbReference>
<keyword evidence="3" id="KW-0808">Transferase</keyword>
<dbReference type="GO" id="GO:0032259">
    <property type="term" value="P:methylation"/>
    <property type="evidence" value="ECO:0007669"/>
    <property type="project" value="UniProtKB-KW"/>
</dbReference>
<dbReference type="SUPFAM" id="SSF53335">
    <property type="entry name" value="S-adenosyl-L-methionine-dependent methyltransferases"/>
    <property type="match status" value="1"/>
</dbReference>
<proteinExistence type="predicted"/>
<dbReference type="InterPro" id="IPR029063">
    <property type="entry name" value="SAM-dependent_MTases_sf"/>
</dbReference>
<gene>
    <name evidence="3" type="ORF">FHW37_109156</name>
</gene>
<feature type="domain" description="Methyltransferase putative zinc binding" evidence="1">
    <location>
        <begin position="20"/>
        <end position="81"/>
    </location>
</feature>
<dbReference type="InterPro" id="IPR013691">
    <property type="entry name" value="MeTrfase_14"/>
</dbReference>
<protein>
    <submittedName>
        <fullName evidence="3">Methyltransferase family protein</fullName>
    </submittedName>
</protein>
<evidence type="ECO:0000313" key="4">
    <source>
        <dbReference type="Proteomes" id="UP000320653"/>
    </source>
</evidence>
<dbReference type="PANTHER" id="PTHR43861:SF5">
    <property type="entry name" value="BLL5978 PROTEIN"/>
    <property type="match status" value="1"/>
</dbReference>
<dbReference type="Gene3D" id="6.20.50.110">
    <property type="entry name" value="Methyltransferase, zinc-binding domain"/>
    <property type="match status" value="1"/>
</dbReference>
<name>A0A561QCM0_9HYPH</name>
<dbReference type="Pfam" id="PF08484">
    <property type="entry name" value="Methyltransf_14"/>
    <property type="match status" value="1"/>
</dbReference>
<dbReference type="GO" id="GO:0008168">
    <property type="term" value="F:methyltransferase activity"/>
    <property type="evidence" value="ECO:0007669"/>
    <property type="project" value="UniProtKB-KW"/>
</dbReference>
<dbReference type="PANTHER" id="PTHR43861">
    <property type="entry name" value="TRANS-ACONITATE 2-METHYLTRANSFERASE-RELATED"/>
    <property type="match status" value="1"/>
</dbReference>
<sequence length="430" mass="48193">MNGEISISLAKNHAQNVAVCRLCSEPLQHTFVDLGMSPPCESFVPASAVNSVEEYYPLHAFVCSECLLVQLQEYVTPENIFQEYAYFSSYSDSWVAHAKRYCDQAAERFNLGSESFVVEVASNDGYLLQHFLEKDIPILGIEPAINVAKVAVEKGIPTLTDFFCTTLASEMAAEGKQADLIIGNNVLAQVPDLNDFVAGMKLLLKSAGVITLEFPHIEKLIAENQFDTIYHEHFSYFSLLTIEIMAERNGLMVFDVEELPTHGGSLRVYLTHENGPWQREPRVDTLLERERQAGLDSIDTYTAFAEATRQTKRNLLSFLIRLKEMRKSICAYGAPGKGNTLLNYCGIGTDFIDFAVDRNPYKHGRFTPGMHIPIMPIDEIVRAKPDYVLILPWNLKGEIVEQMSSIGEWGGKFVVPIPDVSIIDPRERAL</sequence>
<feature type="domain" description="C-methyltransferase" evidence="2">
    <location>
        <begin position="260"/>
        <end position="418"/>
    </location>
</feature>